<dbReference type="FunFam" id="3.40.50.720:FF:000084">
    <property type="entry name" value="Short-chain dehydrogenase reductase"/>
    <property type="match status" value="1"/>
</dbReference>
<evidence type="ECO:0000313" key="6">
    <source>
        <dbReference type="Proteomes" id="UP000823922"/>
    </source>
</evidence>
<dbReference type="PANTHER" id="PTHR42879:SF2">
    <property type="entry name" value="3-OXOACYL-[ACYL-CARRIER-PROTEIN] REDUCTASE FABG"/>
    <property type="match status" value="1"/>
</dbReference>
<reference evidence="5" key="2">
    <citation type="submission" date="2021-04" db="EMBL/GenBank/DDBJ databases">
        <authorList>
            <person name="Gilroy R."/>
        </authorList>
    </citation>
    <scope>NUCLEOTIDE SEQUENCE</scope>
    <source>
        <strain evidence="5">ChiBcec1-1630</strain>
    </source>
</reference>
<dbReference type="Pfam" id="PF13561">
    <property type="entry name" value="adh_short_C2"/>
    <property type="match status" value="1"/>
</dbReference>
<evidence type="ECO:0000256" key="3">
    <source>
        <dbReference type="ARBA" id="ARBA00023221"/>
    </source>
</evidence>
<sequence>MRTTVPYACTGKRRRSMERKLEGKVAIITGASKGIGEGIAKTFVRYGAKVVLAARGEKVLALAEALRSEGYEATGVQTDVSNEASVEKLVQTAVSTYGAVDILVNNAGICTLEDFDAPSNAIRDRHIDINIKGVWNATKAVLPIMKAKRDGRIVVMSSVTGYMVADPGEAAYAMTKAALIGFTRAMARETADFNIRVNAICPGYVRTPLVEGMAQQSDPECPERAIQAIADAVPLKRLARPEEIGELAAFLASDESSYITGTQVVIDGGSTLPETSSMGQ</sequence>
<dbReference type="EC" id="1.-.-.-" evidence="5"/>
<evidence type="ECO:0000256" key="1">
    <source>
        <dbReference type="ARBA" id="ARBA00006484"/>
    </source>
</evidence>
<gene>
    <name evidence="5" type="primary">ucpA</name>
    <name evidence="5" type="ORF">H9926_14820</name>
</gene>
<dbReference type="EMBL" id="DWVS01000385">
    <property type="protein sequence ID" value="HJC89266.1"/>
    <property type="molecule type" value="Genomic_DNA"/>
</dbReference>
<dbReference type="CDD" id="cd05233">
    <property type="entry name" value="SDR_c"/>
    <property type="match status" value="1"/>
</dbReference>
<dbReference type="AlphaFoldDB" id="A0A9D2QKP3"/>
<dbReference type="SUPFAM" id="SSF51735">
    <property type="entry name" value="NAD(P)-binding Rossmann-fold domains"/>
    <property type="match status" value="1"/>
</dbReference>
<dbReference type="InterPro" id="IPR036291">
    <property type="entry name" value="NAD(P)-bd_dom_sf"/>
</dbReference>
<proteinExistence type="inferred from homology"/>
<dbReference type="SMART" id="SM00822">
    <property type="entry name" value="PKS_KR"/>
    <property type="match status" value="1"/>
</dbReference>
<evidence type="ECO:0000313" key="5">
    <source>
        <dbReference type="EMBL" id="HJC89266.1"/>
    </source>
</evidence>
<organism evidence="5 6">
    <name type="scientific">Candidatus Eisenbergiella intestinigallinarum</name>
    <dbReference type="NCBI Taxonomy" id="2838549"/>
    <lineage>
        <taxon>Bacteria</taxon>
        <taxon>Bacillati</taxon>
        <taxon>Bacillota</taxon>
        <taxon>Clostridia</taxon>
        <taxon>Lachnospirales</taxon>
        <taxon>Lachnospiraceae</taxon>
        <taxon>Eisenbergiella</taxon>
    </lineage>
</organism>
<comment type="caution">
    <text evidence="5">The sequence shown here is derived from an EMBL/GenBank/DDBJ whole genome shotgun (WGS) entry which is preliminary data.</text>
</comment>
<dbReference type="PRINTS" id="PR00081">
    <property type="entry name" value="GDHRDH"/>
</dbReference>
<dbReference type="GO" id="GO:0008206">
    <property type="term" value="P:bile acid metabolic process"/>
    <property type="evidence" value="ECO:0007669"/>
    <property type="project" value="UniProtKB-ARBA"/>
</dbReference>
<keyword evidence="2 5" id="KW-0560">Oxidoreductase</keyword>
<comment type="similarity">
    <text evidence="1">Belongs to the short-chain dehydrogenases/reductases (SDR) family.</text>
</comment>
<feature type="domain" description="Ketoreductase" evidence="4">
    <location>
        <begin position="24"/>
        <end position="203"/>
    </location>
</feature>
<keyword evidence="3" id="KW-0753">Steroid metabolism</keyword>
<dbReference type="Gene3D" id="3.40.50.720">
    <property type="entry name" value="NAD(P)-binding Rossmann-like Domain"/>
    <property type="match status" value="1"/>
</dbReference>
<dbReference type="Proteomes" id="UP000823922">
    <property type="component" value="Unassembled WGS sequence"/>
</dbReference>
<dbReference type="PROSITE" id="PS00061">
    <property type="entry name" value="ADH_SHORT"/>
    <property type="match status" value="1"/>
</dbReference>
<dbReference type="PRINTS" id="PR00080">
    <property type="entry name" value="SDRFAMILY"/>
</dbReference>
<dbReference type="PANTHER" id="PTHR42879">
    <property type="entry name" value="3-OXOACYL-(ACYL-CARRIER-PROTEIN) REDUCTASE"/>
    <property type="match status" value="1"/>
</dbReference>
<dbReference type="InterPro" id="IPR020904">
    <property type="entry name" value="Sc_DH/Rdtase_CS"/>
</dbReference>
<reference evidence="5" key="1">
    <citation type="journal article" date="2021" name="PeerJ">
        <title>Extensive microbial diversity within the chicken gut microbiome revealed by metagenomics and culture.</title>
        <authorList>
            <person name="Gilroy R."/>
            <person name="Ravi A."/>
            <person name="Getino M."/>
            <person name="Pursley I."/>
            <person name="Horton D.L."/>
            <person name="Alikhan N.F."/>
            <person name="Baker D."/>
            <person name="Gharbi K."/>
            <person name="Hall N."/>
            <person name="Watson M."/>
            <person name="Adriaenssens E.M."/>
            <person name="Foster-Nyarko E."/>
            <person name="Jarju S."/>
            <person name="Secka A."/>
            <person name="Antonio M."/>
            <person name="Oren A."/>
            <person name="Chaudhuri R.R."/>
            <person name="La Ragione R."/>
            <person name="Hildebrand F."/>
            <person name="Pallen M.J."/>
        </authorList>
    </citation>
    <scope>NUCLEOTIDE SEQUENCE</scope>
    <source>
        <strain evidence="5">ChiBcec1-1630</strain>
    </source>
</reference>
<dbReference type="InterPro" id="IPR002347">
    <property type="entry name" value="SDR_fam"/>
</dbReference>
<dbReference type="NCBIfam" id="NF005559">
    <property type="entry name" value="PRK07231.1"/>
    <property type="match status" value="1"/>
</dbReference>
<keyword evidence="3" id="KW-0443">Lipid metabolism</keyword>
<evidence type="ECO:0000259" key="4">
    <source>
        <dbReference type="SMART" id="SM00822"/>
    </source>
</evidence>
<dbReference type="InterPro" id="IPR050259">
    <property type="entry name" value="SDR"/>
</dbReference>
<accession>A0A9D2QKP3</accession>
<name>A0A9D2QKP3_9FIRM</name>
<evidence type="ECO:0000256" key="2">
    <source>
        <dbReference type="ARBA" id="ARBA00023002"/>
    </source>
</evidence>
<dbReference type="GO" id="GO:0016491">
    <property type="term" value="F:oxidoreductase activity"/>
    <property type="evidence" value="ECO:0007669"/>
    <property type="project" value="UniProtKB-KW"/>
</dbReference>
<protein>
    <submittedName>
        <fullName evidence="5">SDR family oxidoreductase UcpA</fullName>
        <ecNumber evidence="5">1.-.-.-</ecNumber>
    </submittedName>
</protein>
<dbReference type="InterPro" id="IPR057326">
    <property type="entry name" value="KR_dom"/>
</dbReference>
<dbReference type="NCBIfam" id="NF006080">
    <property type="entry name" value="PRK08226.1"/>
    <property type="match status" value="1"/>
</dbReference>